<evidence type="ECO:0000313" key="2">
    <source>
        <dbReference type="Proteomes" id="UP001597262"/>
    </source>
</evidence>
<dbReference type="EMBL" id="JBHTLM010000026">
    <property type="protein sequence ID" value="MFD1179210.1"/>
    <property type="molecule type" value="Genomic_DNA"/>
</dbReference>
<sequence length="139" mass="16622">MAKWGSFEFGDFEQMAKRFNKAMDERVIERWIREFLYEMALKALAKTKRRTPSKTGELRNNWQLGRVVKKGNSFEVEIYNNTYYASFVEYGHRTGKDLTKWVDGRFMMTISMQEIEKQMPKFLEKKQIELLNQLMNGRG</sequence>
<dbReference type="Pfam" id="PF04883">
    <property type="entry name" value="HK97-gp10_like"/>
    <property type="match status" value="1"/>
</dbReference>
<comment type="caution">
    <text evidence="1">The sequence shown here is derived from an EMBL/GenBank/DDBJ whole genome shotgun (WGS) entry which is preliminary data.</text>
</comment>
<keyword evidence="2" id="KW-1185">Reference proteome</keyword>
<organism evidence="1 2">
    <name type="scientific">Paenibacillus puldeungensis</name>
    <dbReference type="NCBI Taxonomy" id="696536"/>
    <lineage>
        <taxon>Bacteria</taxon>
        <taxon>Bacillati</taxon>
        <taxon>Bacillota</taxon>
        <taxon>Bacilli</taxon>
        <taxon>Bacillales</taxon>
        <taxon>Paenibacillaceae</taxon>
        <taxon>Paenibacillus</taxon>
    </lineage>
</organism>
<reference evidence="2" key="1">
    <citation type="journal article" date="2019" name="Int. J. Syst. Evol. Microbiol.">
        <title>The Global Catalogue of Microorganisms (GCM) 10K type strain sequencing project: providing services to taxonomists for standard genome sequencing and annotation.</title>
        <authorList>
            <consortium name="The Broad Institute Genomics Platform"/>
            <consortium name="The Broad Institute Genome Sequencing Center for Infectious Disease"/>
            <person name="Wu L."/>
            <person name="Ma J."/>
        </authorList>
    </citation>
    <scope>NUCLEOTIDE SEQUENCE [LARGE SCALE GENOMIC DNA]</scope>
    <source>
        <strain evidence="2">CCUG 59189</strain>
    </source>
</reference>
<name>A0ABW3S5H1_9BACL</name>
<proteinExistence type="predicted"/>
<dbReference type="Proteomes" id="UP001597262">
    <property type="component" value="Unassembled WGS sequence"/>
</dbReference>
<dbReference type="InterPro" id="IPR010064">
    <property type="entry name" value="HK97-gp10_tail"/>
</dbReference>
<evidence type="ECO:0000313" key="1">
    <source>
        <dbReference type="EMBL" id="MFD1179210.1"/>
    </source>
</evidence>
<accession>A0ABW3S5H1</accession>
<dbReference type="RefSeq" id="WP_379321636.1">
    <property type="nucleotide sequence ID" value="NZ_JBHTLM010000026.1"/>
</dbReference>
<gene>
    <name evidence="1" type="ORF">ACFQ3W_23355</name>
</gene>
<protein>
    <submittedName>
        <fullName evidence="1">HK97 gp10 family phage protein</fullName>
    </submittedName>
</protein>